<keyword evidence="5 15" id="KW-0436">Ligase</keyword>
<dbReference type="GO" id="GO:0005524">
    <property type="term" value="F:ATP binding"/>
    <property type="evidence" value="ECO:0007669"/>
    <property type="project" value="UniProtKB-UniRule"/>
</dbReference>
<dbReference type="InterPro" id="IPR000115">
    <property type="entry name" value="PRibGlycinamide_synth"/>
</dbReference>
<dbReference type="Gene3D" id="3.90.600.10">
    <property type="entry name" value="Phosphoribosylglycinamide synthetase, C-terminal domain"/>
    <property type="match status" value="1"/>
</dbReference>
<evidence type="ECO:0000256" key="2">
    <source>
        <dbReference type="ARBA" id="ARBA00001946"/>
    </source>
</evidence>
<dbReference type="AlphaFoldDB" id="A0A059KQQ5"/>
<protein>
    <recommendedName>
        <fullName evidence="4 15">Phosphoribosylamine--glycine ligase</fullName>
        <ecNumber evidence="4 15">6.3.4.13</ecNumber>
    </recommendedName>
    <alternativeName>
        <fullName evidence="15">GARS</fullName>
    </alternativeName>
    <alternativeName>
        <fullName evidence="13 15">Glycinamide ribonucleotide synthetase</fullName>
    </alternativeName>
    <alternativeName>
        <fullName evidence="14 15">Phosphoribosylglycinamide synthetase</fullName>
    </alternativeName>
</protein>
<dbReference type="Proteomes" id="UP000026714">
    <property type="component" value="Unassembled WGS sequence"/>
</dbReference>
<dbReference type="GO" id="GO:0006189">
    <property type="term" value="P:'de novo' IMP biosynthetic process"/>
    <property type="evidence" value="ECO:0007669"/>
    <property type="project" value="UniProtKB-UniRule"/>
</dbReference>
<dbReference type="FunFam" id="3.90.600.10:FF:000001">
    <property type="entry name" value="Trifunctional purine biosynthetic protein adenosine-3"/>
    <property type="match status" value="1"/>
</dbReference>
<dbReference type="UniPathway" id="UPA00074">
    <property type="reaction ID" value="UER00125"/>
</dbReference>
<evidence type="ECO:0000256" key="3">
    <source>
        <dbReference type="ARBA" id="ARBA00005174"/>
    </source>
</evidence>
<comment type="caution">
    <text evidence="18">The sequence shown here is derived from an EMBL/GenBank/DDBJ whole genome shotgun (WGS) entry which is preliminary data.</text>
</comment>
<dbReference type="InterPro" id="IPR020560">
    <property type="entry name" value="PRibGlycinamide_synth_C-dom"/>
</dbReference>
<dbReference type="InterPro" id="IPR020561">
    <property type="entry name" value="PRibGlycinamid_synth_ATP-grasp"/>
</dbReference>
<dbReference type="eggNOG" id="COG0151">
    <property type="taxonomic scope" value="Bacteria"/>
</dbReference>
<dbReference type="Gene3D" id="3.30.1490.20">
    <property type="entry name" value="ATP-grasp fold, A domain"/>
    <property type="match status" value="1"/>
</dbReference>
<dbReference type="Pfam" id="PF01071">
    <property type="entry name" value="GARS_A"/>
    <property type="match status" value="1"/>
</dbReference>
<dbReference type="FunFam" id="3.40.50.20:FF:000006">
    <property type="entry name" value="Phosphoribosylamine--glycine ligase, chloroplastic"/>
    <property type="match status" value="1"/>
</dbReference>
<dbReference type="FunFam" id="3.30.470.20:FF:000031">
    <property type="entry name" value="Phosphoribosylamine--glycine ligase"/>
    <property type="match status" value="1"/>
</dbReference>
<evidence type="ECO:0000256" key="8">
    <source>
        <dbReference type="ARBA" id="ARBA00022755"/>
    </source>
</evidence>
<dbReference type="NCBIfam" id="TIGR00877">
    <property type="entry name" value="purD"/>
    <property type="match status" value="1"/>
</dbReference>
<evidence type="ECO:0000256" key="4">
    <source>
        <dbReference type="ARBA" id="ARBA00013255"/>
    </source>
</evidence>
<keyword evidence="8 15" id="KW-0658">Purine biosynthesis</keyword>
<comment type="cofactor">
    <cofactor evidence="2">
        <name>Mg(2+)</name>
        <dbReference type="ChEBI" id="CHEBI:18420"/>
    </cofactor>
</comment>
<evidence type="ECO:0000256" key="5">
    <source>
        <dbReference type="ARBA" id="ARBA00022598"/>
    </source>
</evidence>
<gene>
    <name evidence="15" type="primary">purD</name>
    <name evidence="18" type="ORF">X805_10230</name>
</gene>
<comment type="catalytic activity">
    <reaction evidence="15">
        <text>5-phospho-beta-D-ribosylamine + glycine + ATP = N(1)-(5-phospho-beta-D-ribosyl)glycinamide + ADP + phosphate + H(+)</text>
        <dbReference type="Rhea" id="RHEA:17453"/>
        <dbReference type="ChEBI" id="CHEBI:15378"/>
        <dbReference type="ChEBI" id="CHEBI:30616"/>
        <dbReference type="ChEBI" id="CHEBI:43474"/>
        <dbReference type="ChEBI" id="CHEBI:57305"/>
        <dbReference type="ChEBI" id="CHEBI:58681"/>
        <dbReference type="ChEBI" id="CHEBI:143788"/>
        <dbReference type="ChEBI" id="CHEBI:456216"/>
        <dbReference type="EC" id="6.3.4.13"/>
    </reaction>
</comment>
<reference evidence="18 19" key="1">
    <citation type="journal article" date="2014" name="FEMS Microbiol. Ecol.">
        <title>Sphaerotilus natans encrusted with nanoball-shaped Fe(III) oxide minerals formed by nitrate-reducing mixotrophic Fe(II) oxidation.</title>
        <authorList>
            <person name="Park S."/>
            <person name="Kim D.H."/>
            <person name="Lee J.H."/>
            <person name="Hur H.G."/>
        </authorList>
    </citation>
    <scope>NUCLEOTIDE SEQUENCE [LARGE SCALE GENOMIC DNA]</scope>
    <source>
        <strain evidence="18 19">DSM 6575</strain>
    </source>
</reference>
<organism evidence="18 19">
    <name type="scientific">Sphaerotilus natans subsp. natans DSM 6575</name>
    <dbReference type="NCBI Taxonomy" id="1286631"/>
    <lineage>
        <taxon>Bacteria</taxon>
        <taxon>Pseudomonadati</taxon>
        <taxon>Pseudomonadota</taxon>
        <taxon>Betaproteobacteria</taxon>
        <taxon>Burkholderiales</taxon>
        <taxon>Sphaerotilaceae</taxon>
        <taxon>Sphaerotilus</taxon>
    </lineage>
</organism>
<evidence type="ECO:0000256" key="10">
    <source>
        <dbReference type="ARBA" id="ARBA00022842"/>
    </source>
</evidence>
<evidence type="ECO:0000256" key="6">
    <source>
        <dbReference type="ARBA" id="ARBA00022723"/>
    </source>
</evidence>
<dbReference type="EC" id="6.3.4.13" evidence="4 15"/>
<dbReference type="Gene3D" id="3.40.50.20">
    <property type="match status" value="1"/>
</dbReference>
<evidence type="ECO:0000256" key="11">
    <source>
        <dbReference type="ARBA" id="ARBA00023211"/>
    </source>
</evidence>
<evidence type="ECO:0000259" key="17">
    <source>
        <dbReference type="PROSITE" id="PS50975"/>
    </source>
</evidence>
<evidence type="ECO:0000256" key="1">
    <source>
        <dbReference type="ARBA" id="ARBA00001936"/>
    </source>
</evidence>
<keyword evidence="9 16" id="KW-0067">ATP-binding</keyword>
<proteinExistence type="inferred from homology"/>
<dbReference type="PANTHER" id="PTHR43472:SF1">
    <property type="entry name" value="PHOSPHORIBOSYLAMINE--GLYCINE LIGASE, CHLOROPLASTIC"/>
    <property type="match status" value="1"/>
</dbReference>
<dbReference type="InterPro" id="IPR011761">
    <property type="entry name" value="ATP-grasp"/>
</dbReference>
<evidence type="ECO:0000256" key="16">
    <source>
        <dbReference type="PROSITE-ProRule" id="PRU00409"/>
    </source>
</evidence>
<dbReference type="GO" id="GO:0009113">
    <property type="term" value="P:purine nucleobase biosynthetic process"/>
    <property type="evidence" value="ECO:0007669"/>
    <property type="project" value="InterPro"/>
</dbReference>
<evidence type="ECO:0000256" key="12">
    <source>
        <dbReference type="ARBA" id="ARBA00038345"/>
    </source>
</evidence>
<dbReference type="InterPro" id="IPR011054">
    <property type="entry name" value="Rudment_hybrid_motif"/>
</dbReference>
<feature type="domain" description="ATP-grasp" evidence="17">
    <location>
        <begin position="110"/>
        <end position="321"/>
    </location>
</feature>
<dbReference type="Pfam" id="PF02843">
    <property type="entry name" value="GARS_C"/>
    <property type="match status" value="1"/>
</dbReference>
<dbReference type="PROSITE" id="PS50975">
    <property type="entry name" value="ATP_GRASP"/>
    <property type="match status" value="1"/>
</dbReference>
<dbReference type="SUPFAM" id="SSF51246">
    <property type="entry name" value="Rudiment single hybrid motif"/>
    <property type="match status" value="1"/>
</dbReference>
<comment type="pathway">
    <text evidence="3 15">Purine metabolism; IMP biosynthesis via de novo pathway; N(1)-(5-phospho-D-ribosyl)glycinamide from 5-phospho-alpha-D-ribose 1-diphosphate: step 2/2.</text>
</comment>
<dbReference type="SMART" id="SM01209">
    <property type="entry name" value="GARS_A"/>
    <property type="match status" value="1"/>
</dbReference>
<dbReference type="GO" id="GO:0004637">
    <property type="term" value="F:phosphoribosylamine-glycine ligase activity"/>
    <property type="evidence" value="ECO:0007669"/>
    <property type="project" value="UniProtKB-UniRule"/>
</dbReference>
<evidence type="ECO:0000256" key="15">
    <source>
        <dbReference type="HAMAP-Rule" id="MF_00138"/>
    </source>
</evidence>
<comment type="cofactor">
    <cofactor evidence="1">
        <name>Mn(2+)</name>
        <dbReference type="ChEBI" id="CHEBI:29035"/>
    </cofactor>
</comment>
<dbReference type="InterPro" id="IPR020562">
    <property type="entry name" value="PRibGlycinamide_synth_N"/>
</dbReference>
<accession>A0A059KQQ5</accession>
<keyword evidence="6" id="KW-0479">Metal-binding</keyword>
<dbReference type="HAMAP" id="MF_00138">
    <property type="entry name" value="GARS"/>
    <property type="match status" value="1"/>
</dbReference>
<dbReference type="PANTHER" id="PTHR43472">
    <property type="entry name" value="PHOSPHORIBOSYLAMINE--GLYCINE LIGASE"/>
    <property type="match status" value="1"/>
</dbReference>
<dbReference type="InterPro" id="IPR013815">
    <property type="entry name" value="ATP_grasp_subdomain_1"/>
</dbReference>
<dbReference type="STRING" id="34103.SAMN05421778_108100"/>
<keyword evidence="11" id="KW-0464">Manganese</keyword>
<evidence type="ECO:0000313" key="18">
    <source>
        <dbReference type="EMBL" id="KDB53438.1"/>
    </source>
</evidence>
<evidence type="ECO:0000256" key="13">
    <source>
        <dbReference type="ARBA" id="ARBA00042242"/>
    </source>
</evidence>
<sequence length="434" mass="45993">MSMKVLVIGGGGREHALAWKLAQSPRVHKVYVAPGNGGTALDPRIVNVPIGNDVAALADFAQSEKIGLTVVGPEATLALGVVDAFRARGLRIFGPSKAAAQLESSKAFAKDFMKRHKIPTAAYDTFSDAAAAHAYVDKIGAPIVVKADGLAAGKGVVVAMTLDEAHEAVDWMLLDNKLGVQHNDAGARVVIEEFLQGEEASFIVMVDGRNILALATSQDHKRLQDADQGPNTGGMGAYSPAPVVTPNIHAKVIQEIIRPTVEGMRRDGMPFTGFLYAGLMIDATGGVKTLEFNTRMGDPETQPIMMRLKSDLLEVLLHATDGTLDQVALDWDRRVALGVVMAAGGYPLDPKKGDTLRGLPAETEDCKVFHAGTATGPNGTVVTSGGRVLCVTALGDSVRTAQQRAYIGVQSIQFDGMQYRNDIGYRAIKRGGNA</sequence>
<dbReference type="SMART" id="SM01210">
    <property type="entry name" value="GARS_C"/>
    <property type="match status" value="1"/>
</dbReference>
<dbReference type="Pfam" id="PF02844">
    <property type="entry name" value="GARS_N"/>
    <property type="match status" value="1"/>
</dbReference>
<dbReference type="Gene3D" id="3.30.470.20">
    <property type="entry name" value="ATP-grasp fold, B domain"/>
    <property type="match status" value="1"/>
</dbReference>
<keyword evidence="19" id="KW-1185">Reference proteome</keyword>
<dbReference type="EMBL" id="AZRA01000025">
    <property type="protein sequence ID" value="KDB53438.1"/>
    <property type="molecule type" value="Genomic_DNA"/>
</dbReference>
<evidence type="ECO:0000313" key="19">
    <source>
        <dbReference type="Proteomes" id="UP000026714"/>
    </source>
</evidence>
<evidence type="ECO:0000256" key="14">
    <source>
        <dbReference type="ARBA" id="ARBA00042864"/>
    </source>
</evidence>
<evidence type="ECO:0000256" key="9">
    <source>
        <dbReference type="ARBA" id="ARBA00022840"/>
    </source>
</evidence>
<dbReference type="InterPro" id="IPR037123">
    <property type="entry name" value="PRibGlycinamide_synth_C_sf"/>
</dbReference>
<keyword evidence="7 16" id="KW-0547">Nucleotide-binding</keyword>
<keyword evidence="10" id="KW-0460">Magnesium</keyword>
<dbReference type="InterPro" id="IPR016185">
    <property type="entry name" value="PreATP-grasp_dom_sf"/>
</dbReference>
<name>A0A059KQQ5_9BURK</name>
<dbReference type="PATRIC" id="fig|1286631.3.peg.1010"/>
<dbReference type="GO" id="GO:0046872">
    <property type="term" value="F:metal ion binding"/>
    <property type="evidence" value="ECO:0007669"/>
    <property type="project" value="UniProtKB-KW"/>
</dbReference>
<dbReference type="SUPFAM" id="SSF56059">
    <property type="entry name" value="Glutathione synthetase ATP-binding domain-like"/>
    <property type="match status" value="1"/>
</dbReference>
<evidence type="ECO:0000256" key="7">
    <source>
        <dbReference type="ARBA" id="ARBA00022741"/>
    </source>
</evidence>
<dbReference type="SUPFAM" id="SSF52440">
    <property type="entry name" value="PreATP-grasp domain"/>
    <property type="match status" value="1"/>
</dbReference>
<comment type="similarity">
    <text evidence="12 15">Belongs to the GARS family.</text>
</comment>